<comment type="caution">
    <text evidence="1">The sequence shown here is derived from an EMBL/GenBank/DDBJ whole genome shotgun (WGS) entry which is preliminary data.</text>
</comment>
<protein>
    <submittedName>
        <fullName evidence="1">Uncharacterized protein</fullName>
    </submittedName>
</protein>
<accession>A0AAW7Z9P2</accession>
<evidence type="ECO:0000313" key="2">
    <source>
        <dbReference type="Proteomes" id="UP001172911"/>
    </source>
</evidence>
<sequence>MAKSGKKVVEFYQIGWYNMGNNDKNTNKNYSNLPPQDKEVKLMATPILSTPVLKGQDLVDLVKDLNKPDKNQSRRKKALATLLLVTK</sequence>
<dbReference type="Proteomes" id="UP001172911">
    <property type="component" value="Unassembled WGS sequence"/>
</dbReference>
<reference evidence="1" key="1">
    <citation type="journal article" date="2023" name="J. Hazard. Mater.">
        <title>Anaerobic biodegradation of pyrene and benzo[a]pyrene by a new sulfate-reducing Desulforamulus aquiferis strain DSA.</title>
        <authorList>
            <person name="Zhang Z."/>
            <person name="Sun J."/>
            <person name="Gong X."/>
            <person name="Wang C."/>
            <person name="Wang H."/>
        </authorList>
    </citation>
    <scope>NUCLEOTIDE SEQUENCE</scope>
    <source>
        <strain evidence="1">DSA</strain>
    </source>
</reference>
<organism evidence="1 2">
    <name type="scientific">Desulforamulus aquiferis</name>
    <dbReference type="NCBI Taxonomy" id="1397668"/>
    <lineage>
        <taxon>Bacteria</taxon>
        <taxon>Bacillati</taxon>
        <taxon>Bacillota</taxon>
        <taxon>Clostridia</taxon>
        <taxon>Eubacteriales</taxon>
        <taxon>Peptococcaceae</taxon>
        <taxon>Desulforamulus</taxon>
    </lineage>
</organism>
<dbReference type="EMBL" id="JARPTC010000004">
    <property type="protein sequence ID" value="MDO7786377.1"/>
    <property type="molecule type" value="Genomic_DNA"/>
</dbReference>
<dbReference type="AlphaFoldDB" id="A0AAW7Z9P2"/>
<proteinExistence type="predicted"/>
<dbReference type="RefSeq" id="WP_304541367.1">
    <property type="nucleotide sequence ID" value="NZ_JARPTC010000004.1"/>
</dbReference>
<name>A0AAW7Z9P2_9FIRM</name>
<evidence type="ECO:0000313" key="1">
    <source>
        <dbReference type="EMBL" id="MDO7786377.1"/>
    </source>
</evidence>
<keyword evidence="2" id="KW-1185">Reference proteome</keyword>
<reference evidence="1" key="2">
    <citation type="submission" date="2023-03" db="EMBL/GenBank/DDBJ databases">
        <authorList>
            <person name="Zhang Z."/>
        </authorList>
    </citation>
    <scope>NUCLEOTIDE SEQUENCE</scope>
    <source>
        <strain evidence="1">DSA</strain>
    </source>
</reference>
<gene>
    <name evidence="1" type="ORF">P6N53_03980</name>
</gene>